<dbReference type="AlphaFoldDB" id="A0A081FWF8"/>
<dbReference type="CDD" id="cd06981">
    <property type="entry name" value="cupin_reut_a1446"/>
    <property type="match status" value="1"/>
</dbReference>
<dbReference type="InterPro" id="IPR014710">
    <property type="entry name" value="RmlC-like_jellyroll"/>
</dbReference>
<reference evidence="2 3" key="1">
    <citation type="submission" date="2014-04" db="EMBL/GenBank/DDBJ databases">
        <title>Marinobacterium kochiensis sp. nov., isolated from sediment sample collected from Kochi backwaters in Kerala, India.</title>
        <authorList>
            <person name="Singh A."/>
            <person name="Pinnaka A.K."/>
        </authorList>
    </citation>
    <scope>NUCLEOTIDE SEQUENCE [LARGE SCALE GENOMIC DNA]</scope>
    <source>
        <strain evidence="2 3">AK27</strain>
    </source>
</reference>
<accession>A0A081FWF8</accession>
<dbReference type="RefSeq" id="WP_036189905.1">
    <property type="nucleotide sequence ID" value="NZ_JMQN01000045.1"/>
</dbReference>
<dbReference type="OrthoDB" id="9798585at2"/>
<dbReference type="Pfam" id="PF07883">
    <property type="entry name" value="Cupin_2"/>
    <property type="match status" value="1"/>
</dbReference>
<protein>
    <recommendedName>
        <fullName evidence="1">Cupin type-2 domain-containing protein</fullName>
    </recommendedName>
</protein>
<name>A0A081FWF8_9GAMM</name>
<evidence type="ECO:0000313" key="3">
    <source>
        <dbReference type="Proteomes" id="UP000028252"/>
    </source>
</evidence>
<organism evidence="2 3">
    <name type="scientific">Marinobacterium lacunae</name>
    <dbReference type="NCBI Taxonomy" id="1232683"/>
    <lineage>
        <taxon>Bacteria</taxon>
        <taxon>Pseudomonadati</taxon>
        <taxon>Pseudomonadota</taxon>
        <taxon>Gammaproteobacteria</taxon>
        <taxon>Oceanospirillales</taxon>
        <taxon>Oceanospirillaceae</taxon>
        <taxon>Marinobacterium</taxon>
    </lineage>
</organism>
<dbReference type="Gene3D" id="2.60.120.10">
    <property type="entry name" value="Jelly Rolls"/>
    <property type="match status" value="1"/>
</dbReference>
<comment type="caution">
    <text evidence="2">The sequence shown here is derived from an EMBL/GenBank/DDBJ whole genome shotgun (WGS) entry which is preliminary data.</text>
</comment>
<feature type="domain" description="Cupin type-2" evidence="1">
    <location>
        <begin position="42"/>
        <end position="103"/>
    </location>
</feature>
<dbReference type="STRING" id="1232683.ADIMK_2972"/>
<dbReference type="InterPro" id="IPR013096">
    <property type="entry name" value="Cupin_2"/>
</dbReference>
<evidence type="ECO:0000313" key="2">
    <source>
        <dbReference type="EMBL" id="KEA62863.1"/>
    </source>
</evidence>
<dbReference type="PATRIC" id="fig|1232683.4.peg.2923"/>
<dbReference type="Proteomes" id="UP000028252">
    <property type="component" value="Unassembled WGS sequence"/>
</dbReference>
<dbReference type="InterPro" id="IPR011051">
    <property type="entry name" value="RmlC_Cupin_sf"/>
</dbReference>
<proteinExistence type="predicted"/>
<gene>
    <name evidence="2" type="ORF">ADIMK_2972</name>
</gene>
<keyword evidence="3" id="KW-1185">Reference proteome</keyword>
<dbReference type="SUPFAM" id="SSF51182">
    <property type="entry name" value="RmlC-like cupins"/>
    <property type="match status" value="1"/>
</dbReference>
<dbReference type="eggNOG" id="COG1917">
    <property type="taxonomic scope" value="Bacteria"/>
</dbReference>
<sequence length="110" mass="12402">MQVQNLFSALPDARAAEVFERLAGEGDVEIERIVSHGQSSPESGWYDQPRHEWVMLLQGRACLGFDDGREVELAPGDALDIPAHTRHRVSWTATDQTTVWLAVHYPMCDR</sequence>
<evidence type="ECO:0000259" key="1">
    <source>
        <dbReference type="Pfam" id="PF07883"/>
    </source>
</evidence>
<dbReference type="EMBL" id="JMQN01000045">
    <property type="protein sequence ID" value="KEA62863.1"/>
    <property type="molecule type" value="Genomic_DNA"/>
</dbReference>